<feature type="domain" description="Flagellin N-terminal" evidence="4">
    <location>
        <begin position="3"/>
        <end position="138"/>
    </location>
</feature>
<dbReference type="InterPro" id="IPR046358">
    <property type="entry name" value="Flagellin_C"/>
</dbReference>
<evidence type="ECO:0000256" key="1">
    <source>
        <dbReference type="ARBA" id="ARBA00004365"/>
    </source>
</evidence>
<keyword evidence="3" id="KW-0975">Bacterial flagellum</keyword>
<protein>
    <submittedName>
        <fullName evidence="6">Flagellar hook-associated protein 3</fullName>
    </submittedName>
</protein>
<proteinExistence type="inferred from homology"/>
<accession>D9SKF0</accession>
<dbReference type="EMBL" id="CP002160">
    <property type="protein sequence ID" value="ADL51446.1"/>
    <property type="molecule type" value="Genomic_DNA"/>
</dbReference>
<dbReference type="SUPFAM" id="SSF64518">
    <property type="entry name" value="Phase 1 flagellin"/>
    <property type="match status" value="1"/>
</dbReference>
<dbReference type="AlphaFoldDB" id="D9SKF0"/>
<evidence type="ECO:0000256" key="2">
    <source>
        <dbReference type="ARBA" id="ARBA00005709"/>
    </source>
</evidence>
<dbReference type="RefSeq" id="WP_010077342.1">
    <property type="nucleotide sequence ID" value="NC_014393.1"/>
</dbReference>
<dbReference type="PANTHER" id="PTHR42792">
    <property type="entry name" value="FLAGELLIN"/>
    <property type="match status" value="1"/>
</dbReference>
<dbReference type="InterPro" id="IPR001492">
    <property type="entry name" value="Flagellin"/>
</dbReference>
<evidence type="ECO:0000259" key="5">
    <source>
        <dbReference type="Pfam" id="PF00700"/>
    </source>
</evidence>
<sequence>MRITNKMMSNKYLFNLNNNLNNMTKVQNQLSTGKQFSKPSDNPLKVAKSMQIDSDISSNEQYKANIQGTTNYLDVVDTTLATLNDVLVSFEEKLVSAGNAAYGSDERNAINQELNEKVAHFAQALNTSFQGTYVFGGTRGTDKPVKTVVDANGQYTIQYANSDGTDNPITATEMTQVSSKYKVEVSQGVTMEYNTTAPEILNFNGGTTNNVMDLFKNILNNLNSSDPADINKLTTENLTDIQAAHNNILKARSTVGAMQNRMDSALSKNKDETLNLKEILSSNEDVDVAETTMQYAMLQTTYIAALQTGAKVIQPTLLDYL</sequence>
<organism evidence="6 7">
    <name type="scientific">Clostridium cellulovorans (strain ATCC 35296 / DSM 3052 / OCM 3 / 743B)</name>
    <dbReference type="NCBI Taxonomy" id="573061"/>
    <lineage>
        <taxon>Bacteria</taxon>
        <taxon>Bacillati</taxon>
        <taxon>Bacillota</taxon>
        <taxon>Clostridia</taxon>
        <taxon>Eubacteriales</taxon>
        <taxon>Clostridiaceae</taxon>
        <taxon>Clostridium</taxon>
    </lineage>
</organism>
<dbReference type="KEGG" id="ccb:Clocel_1702"/>
<dbReference type="Pfam" id="PF00669">
    <property type="entry name" value="Flagellin_N"/>
    <property type="match status" value="1"/>
</dbReference>
<reference evidence="6 7" key="1">
    <citation type="submission" date="2010-08" db="EMBL/GenBank/DDBJ databases">
        <title>Complete sequence of Clostridium cellulovorans 743B.</title>
        <authorList>
            <consortium name="US DOE Joint Genome Institute"/>
            <person name="Lucas S."/>
            <person name="Copeland A."/>
            <person name="Lapidus A."/>
            <person name="Cheng J.-F."/>
            <person name="Bruce D."/>
            <person name="Goodwin L."/>
            <person name="Pitluck S."/>
            <person name="Chertkov O."/>
            <person name="Detter J.C."/>
            <person name="Han C."/>
            <person name="Tapia R."/>
            <person name="Land M."/>
            <person name="Hauser L."/>
            <person name="Chang Y.-J."/>
            <person name="Jeffries C."/>
            <person name="Kyrpides N."/>
            <person name="Ivanova N."/>
            <person name="Mikhailova N."/>
            <person name="Hemme C.L."/>
            <person name="Woyke T."/>
        </authorList>
    </citation>
    <scope>NUCLEOTIDE SEQUENCE [LARGE SCALE GENOMIC DNA]</scope>
    <source>
        <strain evidence="7">ATCC 35296 / DSM 3052 / OCM 3 / 743B</strain>
    </source>
</reference>
<dbReference type="NCBIfam" id="TIGR02550">
    <property type="entry name" value="flagell_flgL"/>
    <property type="match status" value="1"/>
</dbReference>
<keyword evidence="7" id="KW-1185">Reference proteome</keyword>
<gene>
    <name evidence="6" type="ordered locus">Clocel_1702</name>
</gene>
<dbReference type="GO" id="GO:0005198">
    <property type="term" value="F:structural molecule activity"/>
    <property type="evidence" value="ECO:0007669"/>
    <property type="project" value="InterPro"/>
</dbReference>
<evidence type="ECO:0000259" key="4">
    <source>
        <dbReference type="Pfam" id="PF00669"/>
    </source>
</evidence>
<name>D9SKF0_CLOC7</name>
<evidence type="ECO:0000256" key="3">
    <source>
        <dbReference type="ARBA" id="ARBA00023143"/>
    </source>
</evidence>
<dbReference type="GO" id="GO:0071973">
    <property type="term" value="P:bacterial-type flagellum-dependent cell motility"/>
    <property type="evidence" value="ECO:0007669"/>
    <property type="project" value="InterPro"/>
</dbReference>
<dbReference type="OrthoDB" id="9758307at2"/>
<dbReference type="InterPro" id="IPR001029">
    <property type="entry name" value="Flagellin_N"/>
</dbReference>
<comment type="similarity">
    <text evidence="2">Belongs to the bacterial flagellin family.</text>
</comment>
<dbReference type="Proteomes" id="UP000002730">
    <property type="component" value="Chromosome"/>
</dbReference>
<dbReference type="HOGENOM" id="CLU_024437_2_1_9"/>
<dbReference type="Pfam" id="PF00700">
    <property type="entry name" value="Flagellin_C"/>
    <property type="match status" value="1"/>
</dbReference>
<evidence type="ECO:0000313" key="7">
    <source>
        <dbReference type="Proteomes" id="UP000002730"/>
    </source>
</evidence>
<dbReference type="GO" id="GO:0009424">
    <property type="term" value="C:bacterial-type flagellum hook"/>
    <property type="evidence" value="ECO:0007669"/>
    <property type="project" value="InterPro"/>
</dbReference>
<evidence type="ECO:0000313" key="6">
    <source>
        <dbReference type="EMBL" id="ADL51446.1"/>
    </source>
</evidence>
<dbReference type="eggNOG" id="COG1344">
    <property type="taxonomic scope" value="Bacteria"/>
</dbReference>
<dbReference type="Gene3D" id="1.20.1330.10">
    <property type="entry name" value="f41 fragment of flagellin, N-terminal domain"/>
    <property type="match status" value="1"/>
</dbReference>
<keyword evidence="6" id="KW-0282">Flagellum</keyword>
<keyword evidence="6" id="KW-0966">Cell projection</keyword>
<dbReference type="STRING" id="573061.Clocel_1702"/>
<dbReference type="InterPro" id="IPR013384">
    <property type="entry name" value="Flagell_FlgL"/>
</dbReference>
<keyword evidence="6" id="KW-0969">Cilium</keyword>
<comment type="subcellular location">
    <subcellularLocation>
        <location evidence="1">Bacterial flagellum</location>
    </subcellularLocation>
</comment>
<dbReference type="PANTHER" id="PTHR42792:SF1">
    <property type="entry name" value="FLAGELLAR HOOK-ASSOCIATED PROTEIN 3"/>
    <property type="match status" value="1"/>
</dbReference>
<feature type="domain" description="Flagellin C-terminal" evidence="5">
    <location>
        <begin position="240"/>
        <end position="321"/>
    </location>
</feature>